<evidence type="ECO:0000259" key="1">
    <source>
        <dbReference type="Pfam" id="PF03720"/>
    </source>
</evidence>
<dbReference type="EMBL" id="AUZX01011544">
    <property type="protein sequence ID" value="EQD42904.1"/>
    <property type="molecule type" value="Genomic_DNA"/>
</dbReference>
<sequence>DALVVVTEWQVFRSPDFEQMALSLRARVVFDGRNLYEPHLVRAAGLTYHGIGRL</sequence>
<dbReference type="GO" id="GO:0016616">
    <property type="term" value="F:oxidoreductase activity, acting on the CH-OH group of donors, NAD or NADP as acceptor"/>
    <property type="evidence" value="ECO:0007669"/>
    <property type="project" value="InterPro"/>
</dbReference>
<dbReference type="InterPro" id="IPR036220">
    <property type="entry name" value="UDP-Glc/GDP-Man_DH_C_sf"/>
</dbReference>
<feature type="non-terminal residue" evidence="2">
    <location>
        <position position="1"/>
    </location>
</feature>
<accession>T1AQ90</accession>
<proteinExistence type="predicted"/>
<reference evidence="2" key="2">
    <citation type="journal article" date="2014" name="ISME J.">
        <title>Microbial stratification in low pH oxic and suboxic macroscopic growths along an acid mine drainage.</title>
        <authorList>
            <person name="Mendez-Garcia C."/>
            <person name="Mesa V."/>
            <person name="Sprenger R.R."/>
            <person name="Richter M."/>
            <person name="Diez M.S."/>
            <person name="Solano J."/>
            <person name="Bargiela R."/>
            <person name="Golyshina O.V."/>
            <person name="Manteca A."/>
            <person name="Ramos J.L."/>
            <person name="Gallego J.R."/>
            <person name="Llorente I."/>
            <person name="Martins Dos Santos V.A."/>
            <person name="Jensen O.N."/>
            <person name="Pelaez A.I."/>
            <person name="Sanchez J."/>
            <person name="Ferrer M."/>
        </authorList>
    </citation>
    <scope>NUCLEOTIDE SEQUENCE</scope>
</reference>
<dbReference type="AlphaFoldDB" id="T1AQ90"/>
<name>T1AQ90_9ZZZZ</name>
<feature type="domain" description="UDP-glucose/GDP-mannose dehydrogenase C-terminal" evidence="1">
    <location>
        <begin position="1"/>
        <end position="38"/>
    </location>
</feature>
<organism evidence="2">
    <name type="scientific">mine drainage metagenome</name>
    <dbReference type="NCBI Taxonomy" id="410659"/>
    <lineage>
        <taxon>unclassified sequences</taxon>
        <taxon>metagenomes</taxon>
        <taxon>ecological metagenomes</taxon>
    </lineage>
</organism>
<protein>
    <submittedName>
        <fullName evidence="2">UDP-glucose 6-dehydrogenase</fullName>
    </submittedName>
</protein>
<dbReference type="InterPro" id="IPR014027">
    <property type="entry name" value="UDP-Glc/GDP-Man_DH_C"/>
</dbReference>
<evidence type="ECO:0000313" key="2">
    <source>
        <dbReference type="EMBL" id="EQD42904.1"/>
    </source>
</evidence>
<dbReference type="SUPFAM" id="SSF52413">
    <property type="entry name" value="UDP-glucose/GDP-mannose dehydrogenase C-terminal domain"/>
    <property type="match status" value="1"/>
</dbReference>
<gene>
    <name evidence="2" type="ORF">B1A_15733</name>
</gene>
<dbReference type="Gene3D" id="3.40.50.720">
    <property type="entry name" value="NAD(P)-binding Rossmann-like Domain"/>
    <property type="match status" value="1"/>
</dbReference>
<dbReference type="GO" id="GO:0051287">
    <property type="term" value="F:NAD binding"/>
    <property type="evidence" value="ECO:0007669"/>
    <property type="project" value="InterPro"/>
</dbReference>
<reference evidence="2" key="1">
    <citation type="submission" date="2013-08" db="EMBL/GenBank/DDBJ databases">
        <authorList>
            <person name="Mendez C."/>
            <person name="Richter M."/>
            <person name="Ferrer M."/>
            <person name="Sanchez J."/>
        </authorList>
    </citation>
    <scope>NUCLEOTIDE SEQUENCE</scope>
</reference>
<comment type="caution">
    <text evidence="2">The sequence shown here is derived from an EMBL/GenBank/DDBJ whole genome shotgun (WGS) entry which is preliminary data.</text>
</comment>
<dbReference type="Pfam" id="PF03720">
    <property type="entry name" value="UDPG_MGDP_dh_C"/>
    <property type="match status" value="1"/>
</dbReference>